<comment type="caution">
    <text evidence="1">The sequence shown here is derived from an EMBL/GenBank/DDBJ whole genome shotgun (WGS) entry which is preliminary data.</text>
</comment>
<dbReference type="Proteomes" id="UP000054703">
    <property type="component" value="Unassembled WGS sequence"/>
</dbReference>
<dbReference type="PATRIC" id="fig|45074.5.peg.3823"/>
<keyword evidence="2" id="KW-1185">Reference proteome</keyword>
<dbReference type="EMBL" id="LNYU01000091">
    <property type="protein sequence ID" value="KTD53145.1"/>
    <property type="molecule type" value="Genomic_DNA"/>
</dbReference>
<sequence>MDKIKADQLSEINGLRQKFIDGTFPKQAIFEAFKDTPDFQRKVIKHELILQTQKEIAALKLKVEFKERLKETKDKEIPNSEGEIIRLR</sequence>
<dbReference type="AlphaFoldDB" id="A0A0W0Y812"/>
<accession>A0A0W0Y812</accession>
<protein>
    <submittedName>
        <fullName evidence="1">Uncharacterized protein</fullName>
    </submittedName>
</protein>
<dbReference type="RefSeq" id="WP_058515473.1">
    <property type="nucleotide sequence ID" value="NZ_CAAAIH010000015.1"/>
</dbReference>
<evidence type="ECO:0000313" key="1">
    <source>
        <dbReference type="EMBL" id="KTD53145.1"/>
    </source>
</evidence>
<dbReference type="STRING" id="45074.Lsan_3555"/>
<name>A0A0W0Y812_9GAMM</name>
<proteinExistence type="predicted"/>
<organism evidence="1 2">
    <name type="scientific">Legionella santicrucis</name>
    <dbReference type="NCBI Taxonomy" id="45074"/>
    <lineage>
        <taxon>Bacteria</taxon>
        <taxon>Pseudomonadati</taxon>
        <taxon>Pseudomonadota</taxon>
        <taxon>Gammaproteobacteria</taxon>
        <taxon>Legionellales</taxon>
        <taxon>Legionellaceae</taxon>
        <taxon>Legionella</taxon>
    </lineage>
</organism>
<gene>
    <name evidence="1" type="ORF">Lsan_3555</name>
</gene>
<reference evidence="1 2" key="1">
    <citation type="submission" date="2015-11" db="EMBL/GenBank/DDBJ databases">
        <title>Genomic analysis of 38 Legionella species identifies large and diverse effector repertoires.</title>
        <authorList>
            <person name="Burstein D."/>
            <person name="Amaro F."/>
            <person name="Zusman T."/>
            <person name="Lifshitz Z."/>
            <person name="Cohen O."/>
            <person name="Gilbert J.A."/>
            <person name="Pupko T."/>
            <person name="Shuman H.A."/>
            <person name="Segal G."/>
        </authorList>
    </citation>
    <scope>NUCLEOTIDE SEQUENCE [LARGE SCALE GENOMIC DNA]</scope>
    <source>
        <strain evidence="1 2">SC-63-C7</strain>
    </source>
</reference>
<evidence type="ECO:0000313" key="2">
    <source>
        <dbReference type="Proteomes" id="UP000054703"/>
    </source>
</evidence>